<reference evidence="2 3" key="1">
    <citation type="submission" date="2015-12" db="EMBL/GenBank/DDBJ databases">
        <title>The genome of Folsomia candida.</title>
        <authorList>
            <person name="Faddeeva A."/>
            <person name="Derks M.F."/>
            <person name="Anvar Y."/>
            <person name="Smit S."/>
            <person name="Van Straalen N."/>
            <person name="Roelofs D."/>
        </authorList>
    </citation>
    <scope>NUCLEOTIDE SEQUENCE [LARGE SCALE GENOMIC DNA]</scope>
    <source>
        <strain evidence="2 3">VU population</strain>
        <tissue evidence="2">Whole body</tissue>
    </source>
</reference>
<accession>A0A226D2A4</accession>
<dbReference type="EMBL" id="LNIX01000042">
    <property type="protein sequence ID" value="OXA39004.1"/>
    <property type="molecule type" value="Genomic_DNA"/>
</dbReference>
<dbReference type="OrthoDB" id="10068367at2759"/>
<keyword evidence="3" id="KW-1185">Reference proteome</keyword>
<feature type="region of interest" description="Disordered" evidence="1">
    <location>
        <begin position="1"/>
        <end position="26"/>
    </location>
</feature>
<evidence type="ECO:0000313" key="3">
    <source>
        <dbReference type="Proteomes" id="UP000198287"/>
    </source>
</evidence>
<feature type="region of interest" description="Disordered" evidence="1">
    <location>
        <begin position="129"/>
        <end position="191"/>
    </location>
</feature>
<name>A0A226D2A4_FOLCA</name>
<evidence type="ECO:0000256" key="1">
    <source>
        <dbReference type="SAM" id="MobiDB-lite"/>
    </source>
</evidence>
<proteinExistence type="predicted"/>
<dbReference type="AlphaFoldDB" id="A0A226D2A4"/>
<gene>
    <name evidence="2" type="ORF">Fcan01_26259</name>
</gene>
<organism evidence="2 3">
    <name type="scientific">Folsomia candida</name>
    <name type="common">Springtail</name>
    <dbReference type="NCBI Taxonomy" id="158441"/>
    <lineage>
        <taxon>Eukaryota</taxon>
        <taxon>Metazoa</taxon>
        <taxon>Ecdysozoa</taxon>
        <taxon>Arthropoda</taxon>
        <taxon>Hexapoda</taxon>
        <taxon>Collembola</taxon>
        <taxon>Entomobryomorpha</taxon>
        <taxon>Isotomoidea</taxon>
        <taxon>Isotomidae</taxon>
        <taxon>Proisotominae</taxon>
        <taxon>Folsomia</taxon>
    </lineage>
</organism>
<evidence type="ECO:0000313" key="2">
    <source>
        <dbReference type="EMBL" id="OXA39004.1"/>
    </source>
</evidence>
<protein>
    <submittedName>
        <fullName evidence="2">Uncharacterized protein</fullName>
    </submittedName>
</protein>
<comment type="caution">
    <text evidence="2">The sequence shown here is derived from an EMBL/GenBank/DDBJ whole genome shotgun (WGS) entry which is preliminary data.</text>
</comment>
<dbReference type="Proteomes" id="UP000198287">
    <property type="component" value="Unassembled WGS sequence"/>
</dbReference>
<sequence>MHCTHMDDDDNHSLLSGKKGRESSLGWRKESSPCLVGEERARILWELLLQGEIAEEKVLSQPSSTARSQLCPWSFHSSSLVLQADCGSSSSSTDYLFPPLSPLQGESTKVGETEEKLTTMCAAMVGSSELTMGSSGHPHHPLSHPHSAFGPLGLRPPPPQAHGGPHSALHHPALLPPSGTNGSSLPGDPPPDVLLALLSRNRGLEGSQANSICLFPQDYGYTLRKQTVAIKERF</sequence>